<dbReference type="AlphaFoldDB" id="A0A511A9V1"/>
<keyword evidence="3" id="KW-1185">Reference proteome</keyword>
<reference evidence="2 3" key="1">
    <citation type="submission" date="2019-07" db="EMBL/GenBank/DDBJ databases">
        <title>Whole genome shotgun sequence of Microbacterium aerolatum NBRC 103071.</title>
        <authorList>
            <person name="Hosoyama A."/>
            <person name="Uohara A."/>
            <person name="Ohji S."/>
            <person name="Ichikawa N."/>
        </authorList>
    </citation>
    <scope>NUCLEOTIDE SEQUENCE [LARGE SCALE GENOMIC DNA]</scope>
    <source>
        <strain evidence="2 3">NBRC 103071</strain>
    </source>
</reference>
<dbReference type="Pfam" id="PF18986">
    <property type="entry name" value="DUF5719"/>
    <property type="match status" value="1"/>
</dbReference>
<dbReference type="OrthoDB" id="3264966at2"/>
<evidence type="ECO:0000256" key="1">
    <source>
        <dbReference type="SAM" id="MobiDB-lite"/>
    </source>
</evidence>
<organism evidence="2 3">
    <name type="scientific">Microbacterium aerolatum</name>
    <dbReference type="NCBI Taxonomy" id="153731"/>
    <lineage>
        <taxon>Bacteria</taxon>
        <taxon>Bacillati</taxon>
        <taxon>Actinomycetota</taxon>
        <taxon>Actinomycetes</taxon>
        <taxon>Micrococcales</taxon>
        <taxon>Microbacteriaceae</taxon>
        <taxon>Microbacterium</taxon>
    </lineage>
</organism>
<accession>A0A511A9V1</accession>
<dbReference type="Proteomes" id="UP000321225">
    <property type="component" value="Unassembled WGS sequence"/>
</dbReference>
<evidence type="ECO:0000313" key="2">
    <source>
        <dbReference type="EMBL" id="GEK84970.1"/>
    </source>
</evidence>
<dbReference type="InterPro" id="IPR043777">
    <property type="entry name" value="DUF5719"/>
</dbReference>
<dbReference type="RefSeq" id="WP_147037641.1">
    <property type="nucleotide sequence ID" value="NZ_BJUW01000001.1"/>
</dbReference>
<name>A0A511A9V1_9MICO</name>
<dbReference type="EMBL" id="BJUW01000001">
    <property type="protein sequence ID" value="GEK84970.1"/>
    <property type="molecule type" value="Genomic_DNA"/>
</dbReference>
<proteinExistence type="predicted"/>
<feature type="region of interest" description="Disordered" evidence="1">
    <location>
        <begin position="76"/>
        <end position="110"/>
    </location>
</feature>
<evidence type="ECO:0000313" key="3">
    <source>
        <dbReference type="Proteomes" id="UP000321225"/>
    </source>
</evidence>
<protein>
    <recommendedName>
        <fullName evidence="4">Large extracellular alpha-helical protein</fullName>
    </recommendedName>
</protein>
<dbReference type="PROSITE" id="PS51257">
    <property type="entry name" value="PROKAR_LIPOPROTEIN"/>
    <property type="match status" value="1"/>
</dbReference>
<comment type="caution">
    <text evidence="2">The sequence shown here is derived from an EMBL/GenBank/DDBJ whole genome shotgun (WGS) entry which is preliminary data.</text>
</comment>
<gene>
    <name evidence="2" type="ORF">MAE01_01460</name>
</gene>
<evidence type="ECO:0008006" key="4">
    <source>
        <dbReference type="Google" id="ProtNLM"/>
    </source>
</evidence>
<sequence length="456" mass="46283">MTQNRAVRVVATGARLLVGVAVVVGCVLGVSAAVALPWPEIAREPAQVAVTPTPGDTTLVCTGDFRAVGRNAENAAQQVSAGTPDFTVDSSGPRESSELVSADLPDTPGPQRLVGSAERGEAALIAAAESISLESTDLSGLAAAPCRETRTESWLVGGTVQTGTNDLIILSNPGDVTATATLVVYGIDQTATTTLIPAGTQLSVPLASIAAGAQEPIVRITAAGAPVRAVLQSSLIRTLDPSGIDLQDSAPAPRSELSFAGVQVVSKSEDTGLTVMRLMATDQATRARITVRSGGAEVQQFNVPLEATTPTEVSVDGLDAGVYSIEIDADAPLVGAVRQTTGVGPGSDFAWTPAAEAIRGEILVAVPNGPGPRLHLVNTQDADAKVTLTPADGGDGEEIFVPAHGDAVADVSADTAYSLSTDQQIQAAVTLSGTDELAGWPLSPGTAAQPPIIVYP</sequence>